<dbReference type="PANTHER" id="PTHR35093:SF8">
    <property type="entry name" value="OUTER MEMBRANE PROTEIN NMB0088-RELATED"/>
    <property type="match status" value="1"/>
</dbReference>
<evidence type="ECO:0000256" key="8">
    <source>
        <dbReference type="SAM" id="SignalP"/>
    </source>
</evidence>
<dbReference type="RefSeq" id="WP_271431819.1">
    <property type="nucleotide sequence ID" value="NZ_JAQIOY010000002.1"/>
</dbReference>
<reference evidence="9 10" key="1">
    <citation type="submission" date="2023-01" db="EMBL/GenBank/DDBJ databases">
        <title>Thalassococcus onchidii sp. nov., isolated from a marine invertebrate from the South China Sea.</title>
        <authorList>
            <person name="Xu S."/>
            <person name="Liu Z."/>
            <person name="Xu Y."/>
        </authorList>
    </citation>
    <scope>NUCLEOTIDE SEQUENCE [LARGE SCALE GENOMIC DNA]</scope>
    <source>
        <strain evidence="9 10">KCTC 32084</strain>
    </source>
</reference>
<evidence type="ECO:0000256" key="6">
    <source>
        <dbReference type="ARBA" id="ARBA00023136"/>
    </source>
</evidence>
<evidence type="ECO:0000256" key="1">
    <source>
        <dbReference type="ARBA" id="ARBA00004571"/>
    </source>
</evidence>
<protein>
    <submittedName>
        <fullName evidence="9">Outer membrane protein transport protein</fullName>
    </submittedName>
</protein>
<evidence type="ECO:0000256" key="5">
    <source>
        <dbReference type="ARBA" id="ARBA00022729"/>
    </source>
</evidence>
<dbReference type="PANTHER" id="PTHR35093">
    <property type="entry name" value="OUTER MEMBRANE PROTEIN NMB0088-RELATED"/>
    <property type="match status" value="1"/>
</dbReference>
<keyword evidence="10" id="KW-1185">Reference proteome</keyword>
<evidence type="ECO:0000313" key="10">
    <source>
        <dbReference type="Proteomes" id="UP001210720"/>
    </source>
</evidence>
<dbReference type="SUPFAM" id="SSF56935">
    <property type="entry name" value="Porins"/>
    <property type="match status" value="1"/>
</dbReference>
<comment type="subcellular location">
    <subcellularLocation>
        <location evidence="1">Cell outer membrane</location>
        <topology evidence="1">Multi-pass membrane protein</topology>
    </subcellularLocation>
</comment>
<dbReference type="Gene3D" id="2.40.160.60">
    <property type="entry name" value="Outer membrane protein transport protein (OMPP1/FadL/TodX)"/>
    <property type="match status" value="1"/>
</dbReference>
<dbReference type="Proteomes" id="UP001210720">
    <property type="component" value="Unassembled WGS sequence"/>
</dbReference>
<evidence type="ECO:0000256" key="4">
    <source>
        <dbReference type="ARBA" id="ARBA00022692"/>
    </source>
</evidence>
<sequence length="426" mass="43837">MKKLATSVAALALGAGAASAGGIERGNINYSLLFQSGNHIEFGASLVNPNVSGEYPAALGGGSTGNMAKSYASLSASYKNQLSDNLDFGLFLNTPYGANALYTQGVYTGLAADWESKGTAAILKYRIGDRFSIFGGLRYVESTADIAIPELLVRNSVGNYATDLGAQAAQLAADAGAAAVAGDLATAAALGAEAAALGAEATRLGTAANPLSNPLGDPGMTYTATGEKRGDVGYVLGAAYEIPDIALRVALTWESGITHKFDTAEALTSLGINGNGTTEVELPQSIALDFQTGIAQGTLLFGGIKWTEWSKWEVRTPAYESVTGGRVTGLDNDTVTYRLGLGRQFNETTSGFAQISYEASTGDVASRLAPTDGRISLGIGGQWQDENAKLRAGMEYVSLGDATDGSGVEFSGNSAIGVGMSFTLSF</sequence>
<keyword evidence="7" id="KW-0998">Cell outer membrane</keyword>
<feature type="signal peptide" evidence="8">
    <location>
        <begin position="1"/>
        <end position="20"/>
    </location>
</feature>
<evidence type="ECO:0000256" key="2">
    <source>
        <dbReference type="ARBA" id="ARBA00008163"/>
    </source>
</evidence>
<dbReference type="EMBL" id="JAQIOY010000002">
    <property type="protein sequence ID" value="MDA7424465.1"/>
    <property type="molecule type" value="Genomic_DNA"/>
</dbReference>
<evidence type="ECO:0000256" key="3">
    <source>
        <dbReference type="ARBA" id="ARBA00022452"/>
    </source>
</evidence>
<feature type="chain" id="PRO_5045249934" evidence="8">
    <location>
        <begin position="21"/>
        <end position="426"/>
    </location>
</feature>
<organism evidence="9 10">
    <name type="scientific">Thalassococcus lentus</name>
    <dbReference type="NCBI Taxonomy" id="1210524"/>
    <lineage>
        <taxon>Bacteria</taxon>
        <taxon>Pseudomonadati</taxon>
        <taxon>Pseudomonadota</taxon>
        <taxon>Alphaproteobacteria</taxon>
        <taxon>Rhodobacterales</taxon>
        <taxon>Roseobacteraceae</taxon>
        <taxon>Thalassococcus</taxon>
    </lineage>
</organism>
<gene>
    <name evidence="9" type="ORF">PFY00_07000</name>
</gene>
<accession>A0ABT4XR96</accession>
<keyword evidence="4" id="KW-0812">Transmembrane</keyword>
<name>A0ABT4XR96_9RHOB</name>
<keyword evidence="3" id="KW-1134">Transmembrane beta strand</keyword>
<keyword evidence="6" id="KW-0472">Membrane</keyword>
<proteinExistence type="inferred from homology"/>
<comment type="similarity">
    <text evidence="2">Belongs to the OmpP1/FadL family.</text>
</comment>
<evidence type="ECO:0000256" key="7">
    <source>
        <dbReference type="ARBA" id="ARBA00023237"/>
    </source>
</evidence>
<comment type="caution">
    <text evidence="9">The sequence shown here is derived from an EMBL/GenBank/DDBJ whole genome shotgun (WGS) entry which is preliminary data.</text>
</comment>
<dbReference type="InterPro" id="IPR005017">
    <property type="entry name" value="OMPP1/FadL/TodX"/>
</dbReference>
<evidence type="ECO:0000313" key="9">
    <source>
        <dbReference type="EMBL" id="MDA7424465.1"/>
    </source>
</evidence>
<keyword evidence="5 8" id="KW-0732">Signal</keyword>
<dbReference type="Pfam" id="PF03349">
    <property type="entry name" value="Toluene_X"/>
    <property type="match status" value="1"/>
</dbReference>